<dbReference type="InterPro" id="IPR011642">
    <property type="entry name" value="Gate_dom"/>
</dbReference>
<protein>
    <recommendedName>
        <fullName evidence="14 17">Ferrous iron transport protein B</fullName>
    </recommendedName>
</protein>
<dbReference type="Gene3D" id="3.40.50.300">
    <property type="entry name" value="P-loop containing nucleotide triphosphate hydrolases"/>
    <property type="match status" value="1"/>
</dbReference>
<dbReference type="InterPro" id="IPR003373">
    <property type="entry name" value="Fe2_transport_prot-B"/>
</dbReference>
<keyword evidence="4" id="KW-1003">Cell membrane</keyword>
<dbReference type="PANTHER" id="PTHR43185:SF1">
    <property type="entry name" value="FE(2+) TRANSPORTER FEOB"/>
    <property type="match status" value="1"/>
</dbReference>
<feature type="transmembrane region" description="Helical" evidence="17">
    <location>
        <begin position="279"/>
        <end position="300"/>
    </location>
</feature>
<reference evidence="19 20" key="1">
    <citation type="submission" date="2018-08" db="EMBL/GenBank/DDBJ databases">
        <title>A genome reference for cultivated species of the human gut microbiota.</title>
        <authorList>
            <person name="Zou Y."/>
            <person name="Xue W."/>
            <person name="Luo G."/>
        </authorList>
    </citation>
    <scope>NUCLEOTIDE SEQUENCE [LARGE SCALE GENOMIC DNA]</scope>
    <source>
        <strain evidence="19 20">AF24-29</strain>
    </source>
</reference>
<dbReference type="GeneID" id="83016043"/>
<dbReference type="InterPro" id="IPR030389">
    <property type="entry name" value="G_FEOB_dom"/>
</dbReference>
<evidence type="ECO:0000256" key="2">
    <source>
        <dbReference type="ARBA" id="ARBA00004429"/>
    </source>
</evidence>
<evidence type="ECO:0000256" key="15">
    <source>
        <dbReference type="PIRSR" id="PIRSR603373-1"/>
    </source>
</evidence>
<dbReference type="GO" id="GO:0015093">
    <property type="term" value="F:ferrous iron transmembrane transporter activity"/>
    <property type="evidence" value="ECO:0007669"/>
    <property type="project" value="UniProtKB-UniRule"/>
</dbReference>
<dbReference type="InterPro" id="IPR027417">
    <property type="entry name" value="P-loop_NTPase"/>
</dbReference>
<evidence type="ECO:0000256" key="5">
    <source>
        <dbReference type="ARBA" id="ARBA00022496"/>
    </source>
</evidence>
<feature type="binding site" evidence="15">
    <location>
        <begin position="34"/>
        <end position="38"/>
    </location>
    <ligand>
        <name>GTP</name>
        <dbReference type="ChEBI" id="CHEBI:37565"/>
        <label>1</label>
    </ligand>
</feature>
<evidence type="ECO:0000256" key="17">
    <source>
        <dbReference type="RuleBase" id="RU362098"/>
    </source>
</evidence>
<keyword evidence="20" id="KW-1185">Reference proteome</keyword>
<feature type="binding site" evidence="16">
    <location>
        <position position="23"/>
    </location>
    <ligand>
        <name>Mg(2+)</name>
        <dbReference type="ChEBI" id="CHEBI:18420"/>
        <label>2</label>
    </ligand>
</feature>
<keyword evidence="16" id="KW-0460">Magnesium</keyword>
<dbReference type="EMBL" id="QRUP01000014">
    <property type="protein sequence ID" value="RGR72710.1"/>
    <property type="molecule type" value="Genomic_DNA"/>
</dbReference>
<evidence type="ECO:0000256" key="13">
    <source>
        <dbReference type="ARBA" id="ARBA00023136"/>
    </source>
</evidence>
<dbReference type="CDD" id="cd01879">
    <property type="entry name" value="FeoB"/>
    <property type="match status" value="1"/>
</dbReference>
<keyword evidence="3 17" id="KW-0813">Transport</keyword>
<feature type="transmembrane region" description="Helical" evidence="17">
    <location>
        <begin position="543"/>
        <end position="560"/>
    </location>
</feature>
<dbReference type="InterPro" id="IPR050860">
    <property type="entry name" value="FeoB_GTPase"/>
</dbReference>
<dbReference type="Pfam" id="PF07670">
    <property type="entry name" value="Gate"/>
    <property type="match status" value="2"/>
</dbReference>
<dbReference type="GO" id="GO:0005525">
    <property type="term" value="F:GTP binding"/>
    <property type="evidence" value="ECO:0007669"/>
    <property type="project" value="UniProtKB-KW"/>
</dbReference>
<dbReference type="GO" id="GO:0005886">
    <property type="term" value="C:plasma membrane"/>
    <property type="evidence" value="ECO:0007669"/>
    <property type="project" value="UniProtKB-SubCell"/>
</dbReference>
<dbReference type="InterPro" id="IPR041069">
    <property type="entry name" value="FeoB_Cyto"/>
</dbReference>
<dbReference type="PANTHER" id="PTHR43185">
    <property type="entry name" value="FERROUS IRON TRANSPORT PROTEIN B"/>
    <property type="match status" value="1"/>
</dbReference>
<keyword evidence="8 15" id="KW-0547">Nucleotide-binding</keyword>
<dbReference type="InterPro" id="IPR011640">
    <property type="entry name" value="Fe2_transport_prot_B_C"/>
</dbReference>
<accession>A0A412FX31</accession>
<evidence type="ECO:0000256" key="16">
    <source>
        <dbReference type="PIRSR" id="PIRSR603373-2"/>
    </source>
</evidence>
<keyword evidence="10 17" id="KW-0408">Iron</keyword>
<evidence type="ECO:0000256" key="6">
    <source>
        <dbReference type="ARBA" id="ARBA00022519"/>
    </source>
</evidence>
<evidence type="ECO:0000256" key="1">
    <source>
        <dbReference type="ARBA" id="ARBA00003926"/>
    </source>
</evidence>
<keyword evidence="6" id="KW-0997">Cell inner membrane</keyword>
<feature type="transmembrane region" description="Helical" evidence="17">
    <location>
        <begin position="419"/>
        <end position="444"/>
    </location>
</feature>
<feature type="transmembrane region" description="Helical" evidence="17">
    <location>
        <begin position="609"/>
        <end position="630"/>
    </location>
</feature>
<feature type="transmembrane region" description="Helical" evidence="17">
    <location>
        <begin position="384"/>
        <end position="407"/>
    </location>
</feature>
<sequence length="664" mass="73252">MNFKVALAGNPNSGKTTLFNRLTGSKQHVGNWPGVTIEKKEGSFQIEEHEITLVDLPGIYSMSVYSMEEIVARDFIMDEHPDLILNIVDGTNIERNLYLSLQLKELGIPMVIAVNMLDELKGKGITIDLKQLSALLDTPVVAISAKNGSGMAELIHELVHNTHSSVLDYDPATETILKQISVIREACQHDHVHDKFYAMKMLENDEAIVRDLRMSDAQLDELHALQKQFCDQRGQQEIDMAVADMRYSLIEAMMKQCVKKRESETSVSDRIDMIVTNKYLGIPVFFLILFLMFIVTFGPIGEGLKGWVEMLINDVLAENLLAALASMSVAPWALDLVNTVIGGGGSVLSFMPQIMLLFLFLSVLEDSGYMSRAAFLMDGMLRKIGLNGKAFIPMLMGFGCTVPAVMASRVLEHEQDRKMTILLIPFMSCGAKLPVYALFAGIFFPEHSGIAIFSMYVLGILVAVGCGFLLRHTVFKDNESTFILELPPYRIPSFQVTMIHMWQKAKGFLIKAGTIIFSMTVLLWVLTNFSFTLQPVTDPTSSILGTVGRLIAPLLIPLGFGHWQSAIALISGLIAKESVVSSMAVMYNVGNVSQLSGVLTSVFTPASAIAFMTFVLLYAPCVAAISAIHSEAGSWKYTLKSMGFQISVAYCVSFVVYHVVSLFI</sequence>
<evidence type="ECO:0000256" key="11">
    <source>
        <dbReference type="ARBA" id="ARBA00023065"/>
    </source>
</evidence>
<dbReference type="GO" id="GO:0046872">
    <property type="term" value="F:metal ion binding"/>
    <property type="evidence" value="ECO:0007669"/>
    <property type="project" value="UniProtKB-KW"/>
</dbReference>
<dbReference type="PROSITE" id="PS51711">
    <property type="entry name" value="G_FEOB"/>
    <property type="match status" value="1"/>
</dbReference>
<comment type="subcellular location">
    <subcellularLocation>
        <location evidence="2">Cell inner membrane</location>
        <topology evidence="2">Multi-pass membrane protein</topology>
    </subcellularLocation>
    <subcellularLocation>
        <location evidence="17">Cell membrane</location>
        <topology evidence="17">Multi-pass membrane protein</topology>
    </subcellularLocation>
</comment>
<evidence type="ECO:0000313" key="19">
    <source>
        <dbReference type="EMBL" id="RGR72710.1"/>
    </source>
</evidence>
<keyword evidence="7 17" id="KW-0812">Transmembrane</keyword>
<evidence type="ECO:0000313" key="20">
    <source>
        <dbReference type="Proteomes" id="UP000284178"/>
    </source>
</evidence>
<dbReference type="Pfam" id="PF02421">
    <property type="entry name" value="FeoB_N"/>
    <property type="match status" value="1"/>
</dbReference>
<feature type="binding site" evidence="15">
    <location>
        <begin position="9"/>
        <end position="16"/>
    </location>
    <ligand>
        <name>GTP</name>
        <dbReference type="ChEBI" id="CHEBI:37565"/>
        <label>1</label>
    </ligand>
</feature>
<feature type="binding site" evidence="15">
    <location>
        <begin position="55"/>
        <end position="58"/>
    </location>
    <ligand>
        <name>GTP</name>
        <dbReference type="ChEBI" id="CHEBI:37565"/>
        <label>1</label>
    </ligand>
</feature>
<dbReference type="InterPro" id="IPR006073">
    <property type="entry name" value="GTP-bd"/>
</dbReference>
<comment type="function">
    <text evidence="1 17">Probable transporter of a GTP-driven Fe(2+) uptake system.</text>
</comment>
<name>A0A412FX31_9FIRM</name>
<dbReference type="NCBIfam" id="TIGR00231">
    <property type="entry name" value="small_GTP"/>
    <property type="match status" value="1"/>
</dbReference>
<comment type="similarity">
    <text evidence="17">Belongs to the TRAFAC class TrmE-Era-EngA-EngB-Septin-like GTPase superfamily. FeoB GTPase (TC 9.A.8) family.</text>
</comment>
<dbReference type="Pfam" id="PF07664">
    <property type="entry name" value="FeoB_C"/>
    <property type="match status" value="1"/>
</dbReference>
<proteinExistence type="inferred from homology"/>
<evidence type="ECO:0000256" key="3">
    <source>
        <dbReference type="ARBA" id="ARBA00022448"/>
    </source>
</evidence>
<feature type="binding site" evidence="15">
    <location>
        <begin position="115"/>
        <end position="118"/>
    </location>
    <ligand>
        <name>GTP</name>
        <dbReference type="ChEBI" id="CHEBI:37565"/>
        <label>1</label>
    </ligand>
</feature>
<evidence type="ECO:0000256" key="7">
    <source>
        <dbReference type="ARBA" id="ARBA00022692"/>
    </source>
</evidence>
<evidence type="ECO:0000256" key="8">
    <source>
        <dbReference type="ARBA" id="ARBA00022741"/>
    </source>
</evidence>
<organism evidence="19 20">
    <name type="scientific">Holdemania filiformis</name>
    <dbReference type="NCBI Taxonomy" id="61171"/>
    <lineage>
        <taxon>Bacteria</taxon>
        <taxon>Bacillati</taxon>
        <taxon>Bacillota</taxon>
        <taxon>Erysipelotrichia</taxon>
        <taxon>Erysipelotrichales</taxon>
        <taxon>Erysipelotrichaceae</taxon>
        <taxon>Holdemania</taxon>
    </lineage>
</organism>
<keyword evidence="9 17" id="KW-1133">Transmembrane helix</keyword>
<evidence type="ECO:0000259" key="18">
    <source>
        <dbReference type="PROSITE" id="PS51711"/>
    </source>
</evidence>
<evidence type="ECO:0000256" key="4">
    <source>
        <dbReference type="ARBA" id="ARBA00022475"/>
    </source>
</evidence>
<keyword evidence="12 15" id="KW-0342">GTP-binding</keyword>
<gene>
    <name evidence="19" type="primary">feoB</name>
    <name evidence="19" type="ORF">DWY25_11635</name>
</gene>
<dbReference type="PRINTS" id="PR00326">
    <property type="entry name" value="GTP1OBG"/>
</dbReference>
<feature type="transmembrane region" description="Helical" evidence="17">
    <location>
        <begin position="347"/>
        <end position="364"/>
    </location>
</feature>
<evidence type="ECO:0000256" key="10">
    <source>
        <dbReference type="ARBA" id="ARBA00023004"/>
    </source>
</evidence>
<dbReference type="Proteomes" id="UP000284178">
    <property type="component" value="Unassembled WGS sequence"/>
</dbReference>
<keyword evidence="16" id="KW-0479">Metal-binding</keyword>
<dbReference type="FunFam" id="3.40.50.300:FF:000426">
    <property type="entry name" value="Ferrous iron transport protein B"/>
    <property type="match status" value="1"/>
</dbReference>
<keyword evidence="11" id="KW-0406">Ion transport</keyword>
<dbReference type="SUPFAM" id="SSF52540">
    <property type="entry name" value="P-loop containing nucleoside triphosphate hydrolases"/>
    <property type="match status" value="1"/>
</dbReference>
<feature type="transmembrane region" description="Helical" evidence="17">
    <location>
        <begin position="642"/>
        <end position="660"/>
    </location>
</feature>
<keyword evidence="13 17" id="KW-0472">Membrane</keyword>
<dbReference type="Gene3D" id="1.10.287.1770">
    <property type="match status" value="1"/>
</dbReference>
<comment type="caution">
    <text evidence="19">The sequence shown here is derived from an EMBL/GenBank/DDBJ whole genome shotgun (WGS) entry which is preliminary data.</text>
</comment>
<dbReference type="RefSeq" id="WP_117895385.1">
    <property type="nucleotide sequence ID" value="NZ_CABJCV010000014.1"/>
</dbReference>
<feature type="transmembrane region" description="Helical" evidence="17">
    <location>
        <begin position="508"/>
        <end position="531"/>
    </location>
</feature>
<feature type="transmembrane region" description="Helical" evidence="17">
    <location>
        <begin position="450"/>
        <end position="470"/>
    </location>
</feature>
<keyword evidence="5 17" id="KW-0410">Iron transport</keyword>
<feature type="binding site" evidence="16">
    <location>
        <position position="24"/>
    </location>
    <ligand>
        <name>Mg(2+)</name>
        <dbReference type="ChEBI" id="CHEBI:18420"/>
        <label>2</label>
    </ligand>
</feature>
<dbReference type="Pfam" id="PF17910">
    <property type="entry name" value="FeoB_Cyto"/>
    <property type="match status" value="1"/>
</dbReference>
<evidence type="ECO:0000256" key="12">
    <source>
        <dbReference type="ARBA" id="ARBA00023134"/>
    </source>
</evidence>
<feature type="domain" description="FeoB-type G" evidence="18">
    <location>
        <begin position="2"/>
        <end position="164"/>
    </location>
</feature>
<dbReference type="NCBIfam" id="TIGR00437">
    <property type="entry name" value="feoB"/>
    <property type="match status" value="1"/>
</dbReference>
<feature type="binding site" evidence="16">
    <location>
        <position position="20"/>
    </location>
    <ligand>
        <name>Mg(2+)</name>
        <dbReference type="ChEBI" id="CHEBI:18420"/>
        <label>2</label>
    </ligand>
</feature>
<evidence type="ECO:0000256" key="9">
    <source>
        <dbReference type="ARBA" id="ARBA00022989"/>
    </source>
</evidence>
<evidence type="ECO:0000256" key="14">
    <source>
        <dbReference type="NCBIfam" id="TIGR00437"/>
    </source>
</evidence>
<dbReference type="InterPro" id="IPR005225">
    <property type="entry name" value="Small_GTP-bd"/>
</dbReference>
<dbReference type="AlphaFoldDB" id="A0A412FX31"/>